<dbReference type="PROSITE" id="PS00010">
    <property type="entry name" value="ASX_HYDROXYL"/>
    <property type="match status" value="1"/>
</dbReference>
<evidence type="ECO:0000256" key="3">
    <source>
        <dbReference type="ARBA" id="ARBA00023157"/>
    </source>
</evidence>
<dbReference type="CDD" id="cd00054">
    <property type="entry name" value="EGF_CA"/>
    <property type="match status" value="1"/>
</dbReference>
<dbReference type="Proteomes" id="UP000749559">
    <property type="component" value="Unassembled WGS sequence"/>
</dbReference>
<dbReference type="SMART" id="SM00181">
    <property type="entry name" value="EGF"/>
    <property type="match status" value="4"/>
</dbReference>
<evidence type="ECO:0000256" key="4">
    <source>
        <dbReference type="PROSITE-ProRule" id="PRU00076"/>
    </source>
</evidence>
<gene>
    <name evidence="5" type="ORF">OFUS_LOCUS8204</name>
</gene>
<sequence length="561" mass="60760">MFSTVMYRIAPIVVLIFVVSLAATGSAAVFGNSCENGGNPCSSNGVCVGLFAEPFCLCQSGYGGDICNTTTSNNTCPGCTIPDMGNACDAFPCRNNATCVNWFGGFKCLCEENSQGQFCESAELCFLCESLQFTYDTCPIDQTNKLIGNQLRVKDRHSKAWCIPDTRYGLNETDKYIYVDDGCRATFCINFTVDYCAQTPCDLAMYRCENDLEGATHRCIPLNPCSSSPCENNATCVSEGETEFSCNCTEFFTGDICDVEINPCDSNPCQNGANCTRPTPLTISCDCNFNSTGDFCEIAIGIGLSFDNFMEDNPLVEVVFLDSELEGSYFVVNATLTGGDGTSYIYPASPAWIGATIEIFVYHDNDDNQNYNNVDHGYRQVIVLDASFQWVNISYSDLQLLVVCPIGVDGASGFAEGSTGISSFDHFFCYAFSGYSNFTLTGNSSLPLGVVYTGLALTQSSVVSTTSPASSISKYLIPGLYSYVCAYLDAPEYEDPLTTVKDESKLHKFNVPAFYTGNTTNPANGIAENCSPTNYVIQNGNGPFPSGEILPRFVIKDPIDL</sequence>
<accession>A0A8J1UBR7</accession>
<dbReference type="Gene3D" id="2.10.25.10">
    <property type="entry name" value="Laminin"/>
    <property type="match status" value="3"/>
</dbReference>
<feature type="disulfide bond" evidence="4">
    <location>
        <begin position="58"/>
        <end position="67"/>
    </location>
</feature>
<dbReference type="InterPro" id="IPR000152">
    <property type="entry name" value="EGF-type_Asp/Asn_hydroxyl_site"/>
</dbReference>
<feature type="disulfide bond" evidence="4">
    <location>
        <begin position="110"/>
        <end position="119"/>
    </location>
</feature>
<dbReference type="AlphaFoldDB" id="A0A8J1UBR7"/>
<dbReference type="PROSITE" id="PS00022">
    <property type="entry name" value="EGF_1"/>
    <property type="match status" value="4"/>
</dbReference>
<organism evidence="5 6">
    <name type="scientific">Owenia fusiformis</name>
    <name type="common">Polychaete worm</name>
    <dbReference type="NCBI Taxonomy" id="6347"/>
    <lineage>
        <taxon>Eukaryota</taxon>
        <taxon>Metazoa</taxon>
        <taxon>Spiralia</taxon>
        <taxon>Lophotrochozoa</taxon>
        <taxon>Annelida</taxon>
        <taxon>Polychaeta</taxon>
        <taxon>Sedentaria</taxon>
        <taxon>Canalipalpata</taxon>
        <taxon>Sabellida</taxon>
        <taxon>Oweniida</taxon>
        <taxon>Oweniidae</taxon>
        <taxon>Owenia</taxon>
    </lineage>
</organism>
<keyword evidence="1 4" id="KW-0245">EGF-like domain</keyword>
<evidence type="ECO:0000313" key="6">
    <source>
        <dbReference type="Proteomes" id="UP000749559"/>
    </source>
</evidence>
<dbReference type="PROSITE" id="PS50026">
    <property type="entry name" value="EGF_3"/>
    <property type="match status" value="4"/>
</dbReference>
<dbReference type="Pfam" id="PF00008">
    <property type="entry name" value="EGF"/>
    <property type="match status" value="1"/>
</dbReference>
<dbReference type="GO" id="GO:0005509">
    <property type="term" value="F:calcium ion binding"/>
    <property type="evidence" value="ECO:0007669"/>
    <property type="project" value="InterPro"/>
</dbReference>
<dbReference type="PANTHER" id="PTHR24049:SF29">
    <property type="entry name" value="EGF-LIKE DOMAIN-CONTAINING PROTEIN"/>
    <property type="match status" value="1"/>
</dbReference>
<dbReference type="PROSITE" id="PS01186">
    <property type="entry name" value="EGF_2"/>
    <property type="match status" value="1"/>
</dbReference>
<evidence type="ECO:0000313" key="5">
    <source>
        <dbReference type="EMBL" id="CAH1781647.1"/>
    </source>
</evidence>
<feature type="disulfide bond" evidence="4">
    <location>
        <begin position="287"/>
        <end position="296"/>
    </location>
</feature>
<dbReference type="InterPro" id="IPR000742">
    <property type="entry name" value="EGF"/>
</dbReference>
<dbReference type="InterPro" id="IPR051022">
    <property type="entry name" value="Notch_Cell-Fate_Det"/>
</dbReference>
<name>A0A8J1UBR7_OWEFU</name>
<dbReference type="SMART" id="SM00179">
    <property type="entry name" value="EGF_CA"/>
    <property type="match status" value="3"/>
</dbReference>
<evidence type="ECO:0000256" key="2">
    <source>
        <dbReference type="ARBA" id="ARBA00022737"/>
    </source>
</evidence>
<comment type="caution">
    <text evidence="4">Lacks conserved residue(s) required for the propagation of feature annotation.</text>
</comment>
<comment type="caution">
    <text evidence="5">The sequence shown here is derived from an EMBL/GenBank/DDBJ whole genome shotgun (WGS) entry which is preliminary data.</text>
</comment>
<dbReference type="SUPFAM" id="SSF57196">
    <property type="entry name" value="EGF/Laminin"/>
    <property type="match status" value="4"/>
</dbReference>
<dbReference type="EMBL" id="CAIIXF020000004">
    <property type="protein sequence ID" value="CAH1781647.1"/>
    <property type="molecule type" value="Genomic_DNA"/>
</dbReference>
<feature type="disulfide bond" evidence="4">
    <location>
        <begin position="248"/>
        <end position="257"/>
    </location>
</feature>
<keyword evidence="6" id="KW-1185">Reference proteome</keyword>
<evidence type="ECO:0000256" key="1">
    <source>
        <dbReference type="ARBA" id="ARBA00022536"/>
    </source>
</evidence>
<dbReference type="InterPro" id="IPR001881">
    <property type="entry name" value="EGF-like_Ca-bd_dom"/>
</dbReference>
<proteinExistence type="predicted"/>
<keyword evidence="3 4" id="KW-1015">Disulfide bond</keyword>
<dbReference type="OrthoDB" id="283575at2759"/>
<dbReference type="PANTHER" id="PTHR24049">
    <property type="entry name" value="CRUMBS FAMILY MEMBER"/>
    <property type="match status" value="1"/>
</dbReference>
<keyword evidence="2" id="KW-0677">Repeat</keyword>
<protein>
    <submittedName>
        <fullName evidence="5">Uncharacterized protein</fullName>
    </submittedName>
</protein>
<reference evidence="5" key="1">
    <citation type="submission" date="2022-03" db="EMBL/GenBank/DDBJ databases">
        <authorList>
            <person name="Martin C."/>
        </authorList>
    </citation>
    <scope>NUCLEOTIDE SEQUENCE</scope>
</reference>